<evidence type="ECO:0000313" key="3">
    <source>
        <dbReference type="Proteomes" id="UP000002630"/>
    </source>
</evidence>
<feature type="region of interest" description="Disordered" evidence="1">
    <location>
        <begin position="1677"/>
        <end position="1697"/>
    </location>
</feature>
<feature type="compositionally biased region" description="Low complexity" evidence="1">
    <location>
        <begin position="1680"/>
        <end position="1697"/>
    </location>
</feature>
<organism evidence="2 3">
    <name type="scientific">Ectocarpus siliculosus</name>
    <name type="common">Brown alga</name>
    <name type="synonym">Conferva siliculosa</name>
    <dbReference type="NCBI Taxonomy" id="2880"/>
    <lineage>
        <taxon>Eukaryota</taxon>
        <taxon>Sar</taxon>
        <taxon>Stramenopiles</taxon>
        <taxon>Ochrophyta</taxon>
        <taxon>PX clade</taxon>
        <taxon>Phaeophyceae</taxon>
        <taxon>Ectocarpales</taxon>
        <taxon>Ectocarpaceae</taxon>
        <taxon>Ectocarpus</taxon>
    </lineage>
</organism>
<feature type="region of interest" description="Disordered" evidence="1">
    <location>
        <begin position="1355"/>
        <end position="1377"/>
    </location>
</feature>
<accession>D8LIJ2</accession>
<gene>
    <name evidence="2" type="ORF">Esi_0022_0139</name>
</gene>
<evidence type="ECO:0000313" key="2">
    <source>
        <dbReference type="EMBL" id="CBN80031.1"/>
    </source>
</evidence>
<dbReference type="Gene3D" id="2.115.10.20">
    <property type="entry name" value="Glycosyl hydrolase domain, family 43"/>
    <property type="match status" value="1"/>
</dbReference>
<reference evidence="2 3" key="1">
    <citation type="journal article" date="2010" name="Nature">
        <title>The Ectocarpus genome and the independent evolution of multicellularity in brown algae.</title>
        <authorList>
            <person name="Cock J.M."/>
            <person name="Sterck L."/>
            <person name="Rouze P."/>
            <person name="Scornet D."/>
            <person name="Allen A.E."/>
            <person name="Amoutzias G."/>
            <person name="Anthouard V."/>
            <person name="Artiguenave F."/>
            <person name="Aury J.M."/>
            <person name="Badger J.H."/>
            <person name="Beszteri B."/>
            <person name="Billiau K."/>
            <person name="Bonnet E."/>
            <person name="Bothwell J.H."/>
            <person name="Bowler C."/>
            <person name="Boyen C."/>
            <person name="Brownlee C."/>
            <person name="Carrano C.J."/>
            <person name="Charrier B."/>
            <person name="Cho G.Y."/>
            <person name="Coelho S.M."/>
            <person name="Collen J."/>
            <person name="Corre E."/>
            <person name="Da Silva C."/>
            <person name="Delage L."/>
            <person name="Delaroque N."/>
            <person name="Dittami S.M."/>
            <person name="Doulbeau S."/>
            <person name="Elias M."/>
            <person name="Farnham G."/>
            <person name="Gachon C.M."/>
            <person name="Gschloessl B."/>
            <person name="Heesch S."/>
            <person name="Jabbari K."/>
            <person name="Jubin C."/>
            <person name="Kawai H."/>
            <person name="Kimura K."/>
            <person name="Kloareg B."/>
            <person name="Kupper F.C."/>
            <person name="Lang D."/>
            <person name="Le Bail A."/>
            <person name="Leblanc C."/>
            <person name="Lerouge P."/>
            <person name="Lohr M."/>
            <person name="Lopez P.J."/>
            <person name="Martens C."/>
            <person name="Maumus F."/>
            <person name="Michel G."/>
            <person name="Miranda-Saavedra D."/>
            <person name="Morales J."/>
            <person name="Moreau H."/>
            <person name="Motomura T."/>
            <person name="Nagasato C."/>
            <person name="Napoli C.A."/>
            <person name="Nelson D.R."/>
            <person name="Nyvall-Collen P."/>
            <person name="Peters A.F."/>
            <person name="Pommier C."/>
            <person name="Potin P."/>
            <person name="Poulain J."/>
            <person name="Quesneville H."/>
            <person name="Read B."/>
            <person name="Rensing S.A."/>
            <person name="Ritter A."/>
            <person name="Rousvoal S."/>
            <person name="Samanta M."/>
            <person name="Samson G."/>
            <person name="Schroeder D.C."/>
            <person name="Segurens B."/>
            <person name="Strittmatter M."/>
            <person name="Tonon T."/>
            <person name="Tregear J.W."/>
            <person name="Valentin K."/>
            <person name="von Dassow P."/>
            <person name="Yamagishi T."/>
            <person name="Van de Peer Y."/>
            <person name="Wincker P."/>
        </authorList>
    </citation>
    <scope>NUCLEOTIDE SEQUENCE [LARGE SCALE GENOMIC DNA]</scope>
    <source>
        <strain evidence="3">Ec32 / CCAP1310/4</strain>
    </source>
</reference>
<dbReference type="EMBL" id="FN649760">
    <property type="protein sequence ID" value="CBN80031.1"/>
    <property type="molecule type" value="Genomic_DNA"/>
</dbReference>
<dbReference type="PANTHER" id="PTHR22925:SF3">
    <property type="entry name" value="GLYCOSYL HYDROLASE FAMILY PROTEIN 43"/>
    <property type="match status" value="1"/>
</dbReference>
<dbReference type="Proteomes" id="UP000002630">
    <property type="component" value="Unassembled WGS sequence"/>
</dbReference>
<feature type="compositionally biased region" description="Low complexity" evidence="1">
    <location>
        <begin position="1254"/>
        <end position="1268"/>
    </location>
</feature>
<dbReference type="OrthoDB" id="9970295at2759"/>
<dbReference type="PANTHER" id="PTHR22925">
    <property type="entry name" value="GLYCOSYL HYDROLASE 43 FAMILY MEMBER"/>
    <property type="match status" value="1"/>
</dbReference>
<dbReference type="InParanoid" id="D8LIJ2"/>
<sequence length="2069" mass="218769">MVDAIELTIDADMVQNMRSANETAQRFSSTDFVDLTCKVDYSILDGPGAHLTNGIFLGDTVARETFVTQFVQDISRAANISSSRVLVMEIAPGRVHHDWEANNVIVLFRLVDNVIAGTFGEDGAVTAMTELTAQAQESGSTLYSGLVTDRIDPSWGVVAVSLDVSLRLTMAIEVIGGSGVQEGERLLPVGSLVHRRRLRLPRSPEPRPREPSNYATEIAVDEAAAELLAQVRNVSSALFAGNVTVAVDPTWGLSGDGGVPRESSPYLPHQVYDDHRDDDYERCKDVHRCNRAWIHYDSNSRSVNYTAQAFRGGLHVTTGLSANFEDWRMGTFGWAMRGAPDPRNGDFDDGYGSGNGENEARITAPRGGHFDPRNFSSLGPRVPVESRGLRDFSGLVLDAQQKDRELARLDIEAAQFTHKLAWITETRETAKLDASRRSRQDSAAAADQEADIVQMELASVLDTRHTLNSTQCLGWQTCLSEETYGNHTYEWWADVNGSIASSLRGENASCPCTIVFNTSSLSLEGAISAAGELALTAEGTEVAVWSFDQVYLGPEIRVQVTGQRALAILSRGSLVLNTSITAEPSTLGGFPGGGGIARDPGGGGDLLLSPPSVPPEFDLSSLVNGTLERVGESGLPSYNVNGPGSASYRYYLFTITTSADDVDDVQRICTSADEGQTVRGCFHVSHGNFSTECIPHDATPSTVQDIIEAGLNAEPVGGPGPLPFPRSTAGDIGAAADGEPSWVSGVGRVNVSSDGYVDDEGGRCWTVTFSSAIGAVDLMTISATGDGEAEGNRLTGLGATVSVETVQVGNAISGTFSVRFRGGETGEPTHETAQLPVTASAAAVSEALLELPGVSFARTTRTLPAEAVAAGCSDGLCRVGPAPGGGLEWIVELGTRVGSAEPSSPTVVVGAWEDAGEGVQEGEFDWPEVEGGYLEGDGAEVRVTKGWGGAQKQLAASFNASQPFSFALGGAGASHGGTGGLGADQSPASGAPREPYSTSSVPDLVGGSGGARSGLSPAAVNALGFSEGSNSSSRLLRGLGGAGGGAIELLALNDLTIGVMGSVAVDGGDGTADWDSGGGGGSGGSVVIAAGGAVRHAGAISVRGGNGGRTFRPLSKNAGGGGAGGRVVLYGQSVEVVRGEGADGEERGTVDVGGGSCFVTTKSGDLRDDACGDGRAGGEGSFKVDAAFGYTFGIDDGSGLGGAGAQAFRAYDGPEYGLIRGNGSHGGEETTALTPERVTFYMKVAAAQENSPESSSGDLHSNNSDSNHASAAEWGAVFALLGPGTNDSSSTSASSSSSYNASDWAEAPVLYNSSGLSSASSSSSASPTAGSFPAPNTTLVGVSISGGVMRHGAGYRSAPWDPGEEESSTGGGGGVLDDRVEGDRWYKVDIVMRWDANGTAGEYDVLVDGVARAEDQPFGTALSTIRGVERVGLYVLGEGRVWFDEIYLGPDFTMGFRCPESSRRGVETRNAGSLKRWENLVDPGQSENKVMQRHENFLSNTEKYLINHGGLVPFDGDGMREYLVDDYVRDSTDPPLVDGLRAGSLLEMPRGEDFVGKRPLREGSARSLGGDGLWTSDASSAGRGSGPHQPGGTHYWYGEHEIEKTSSGANVEGYWRSSEEFDGWTGGVGACSTDDFVDWRFEGVMLHYANVSDMVLGREPKGGMVVQQPKTLRLETTVASNSTTGNSSSNSNSTGLSESEDTFVMWMGAGESNGTFGLSAVATSGYPDGPFNLRRTLYPDGNETHDQTVFIGADGRGYLARTYYAEIEYVLPGAVMQPVWSSVEHPDGSVDFGLSYHRAFYSPDYDDYHDIYIQRWRMEDLPWKVTCVNRITGESRDVPYGSFNEDRGYCNQPEEYKVILGQGYPVVSSRFQDPDDRNNSYWSPDSVPSVKAQSWAANYRDGLCGIREMGEDMDEDDPGLDDRTAANRSDCSNIADNPIHDTVPDKLVGTRLVVETRLAKYVAVSMLTRDLLDTSAVLTSFEGELESQDDLMALISGSGYDFFDWSAGADIRSTFHPQVFGDYETPPDVLRRFHQYESSENDRARYSLACQLDGTCPVNFRDEITVGHT</sequence>
<name>D8LIJ2_ECTSI</name>
<feature type="region of interest" description="Disordered" evidence="1">
    <location>
        <begin position="1911"/>
        <end position="1937"/>
    </location>
</feature>
<feature type="region of interest" description="Disordered" evidence="1">
    <location>
        <begin position="1315"/>
        <end position="1334"/>
    </location>
</feature>
<dbReference type="SUPFAM" id="SSF75005">
    <property type="entry name" value="Arabinanase/levansucrase/invertase"/>
    <property type="match status" value="1"/>
</dbReference>
<feature type="region of interest" description="Disordered" evidence="1">
    <location>
        <begin position="1561"/>
        <end position="1592"/>
    </location>
</feature>
<protein>
    <submittedName>
        <fullName evidence="2">Uncharacterized protein</fullName>
    </submittedName>
</protein>
<feature type="compositionally biased region" description="Polar residues" evidence="1">
    <location>
        <begin position="1926"/>
        <end position="1935"/>
    </location>
</feature>
<dbReference type="InterPro" id="IPR023296">
    <property type="entry name" value="Glyco_hydro_beta-prop_sf"/>
</dbReference>
<feature type="region of interest" description="Disordered" evidence="1">
    <location>
        <begin position="977"/>
        <end position="1010"/>
    </location>
</feature>
<keyword evidence="3" id="KW-1185">Reference proteome</keyword>
<evidence type="ECO:0000256" key="1">
    <source>
        <dbReference type="SAM" id="MobiDB-lite"/>
    </source>
</evidence>
<feature type="region of interest" description="Disordered" evidence="1">
    <location>
        <begin position="1247"/>
        <end position="1268"/>
    </location>
</feature>
<proteinExistence type="predicted"/>
<dbReference type="eggNOG" id="ENOG502QSGV">
    <property type="taxonomic scope" value="Eukaryota"/>
</dbReference>